<evidence type="ECO:0000256" key="2">
    <source>
        <dbReference type="ARBA" id="ARBA00008467"/>
    </source>
</evidence>
<evidence type="ECO:0000256" key="3">
    <source>
        <dbReference type="ARBA" id="ARBA00022679"/>
    </source>
</evidence>
<keyword evidence="3 4" id="KW-0808">Transferase</keyword>
<sequence>MPSYIIASDSWSACGRGNELHFSTTRFQTVKTAEQIDVPFFAMQDLPVDTSEKRILSSLSSVVGNAVKKAGLTAEQLANTAIILGSTSLDVSAVEAKPEQTIWLTNTDRLSGYLKQQFATSDLHLTINTACTAGTNAVILADQLLNQNKAQYVIVVGCEFYNPLTVEGFYSLDLQSSQGLRTFSESRSGLVLGEGVAALVMAKHTTSPSQLKLVGYGSGCDHYSLTMTQESGVHIQAIIEMALKKANLDAKQIDLIKVHGTATLNNDQAELNAFSQWLEHAPIFAFKPFTGHTLGACGVLELALMDYLHQQQLVIPRPEYLNTDAILRPFSDAKPLSSYQHILLNHCGFGGNNAALIIEVA</sequence>
<comment type="caution">
    <text evidence="6">The sequence shown here is derived from an EMBL/GenBank/DDBJ whole genome shotgun (WGS) entry which is preliminary data.</text>
</comment>
<dbReference type="InterPro" id="IPR020841">
    <property type="entry name" value="PKS_Beta-ketoAc_synthase_dom"/>
</dbReference>
<dbReference type="RefSeq" id="WP_336435468.1">
    <property type="nucleotide sequence ID" value="NZ_JBAWKS010000001.1"/>
</dbReference>
<evidence type="ECO:0000313" key="6">
    <source>
        <dbReference type="EMBL" id="MEI4550193.1"/>
    </source>
</evidence>
<dbReference type="Pfam" id="PF02801">
    <property type="entry name" value="Ketoacyl-synt_C"/>
    <property type="match status" value="1"/>
</dbReference>
<evidence type="ECO:0000256" key="4">
    <source>
        <dbReference type="RuleBase" id="RU003694"/>
    </source>
</evidence>
<evidence type="ECO:0000313" key="7">
    <source>
        <dbReference type="Proteomes" id="UP001382455"/>
    </source>
</evidence>
<dbReference type="InterPro" id="IPR016039">
    <property type="entry name" value="Thiolase-like"/>
</dbReference>
<evidence type="ECO:0000259" key="5">
    <source>
        <dbReference type="PROSITE" id="PS52004"/>
    </source>
</evidence>
<protein>
    <submittedName>
        <fullName evidence="6">Beta-ketoacyl synthase N-terminal-like domain-containing protein</fullName>
    </submittedName>
</protein>
<dbReference type="SUPFAM" id="SSF53901">
    <property type="entry name" value="Thiolase-like"/>
    <property type="match status" value="1"/>
</dbReference>
<dbReference type="InterPro" id="IPR000794">
    <property type="entry name" value="Beta-ketoacyl_synthase"/>
</dbReference>
<evidence type="ECO:0000256" key="1">
    <source>
        <dbReference type="ARBA" id="ARBA00005194"/>
    </source>
</evidence>
<gene>
    <name evidence="6" type="ORF">WAE96_10995</name>
</gene>
<dbReference type="PROSITE" id="PS52004">
    <property type="entry name" value="KS3_2"/>
    <property type="match status" value="1"/>
</dbReference>
<dbReference type="Pfam" id="PF00109">
    <property type="entry name" value="ketoacyl-synt"/>
    <property type="match status" value="1"/>
</dbReference>
<dbReference type="EMBL" id="JBAWKS010000001">
    <property type="protein sequence ID" value="MEI4550193.1"/>
    <property type="molecule type" value="Genomic_DNA"/>
</dbReference>
<dbReference type="PANTHER" id="PTHR11712">
    <property type="entry name" value="POLYKETIDE SYNTHASE-RELATED"/>
    <property type="match status" value="1"/>
</dbReference>
<dbReference type="PANTHER" id="PTHR11712:SF336">
    <property type="entry name" value="3-OXOACYL-[ACYL-CARRIER-PROTEIN] SYNTHASE, MITOCHONDRIAL"/>
    <property type="match status" value="1"/>
</dbReference>
<dbReference type="SMART" id="SM00825">
    <property type="entry name" value="PKS_KS"/>
    <property type="match status" value="1"/>
</dbReference>
<dbReference type="InterPro" id="IPR014030">
    <property type="entry name" value="Ketoacyl_synth_N"/>
</dbReference>
<comment type="similarity">
    <text evidence="2 4">Belongs to the thiolase-like superfamily. Beta-ketoacyl-ACP synthases family.</text>
</comment>
<dbReference type="InterPro" id="IPR014031">
    <property type="entry name" value="Ketoacyl_synth_C"/>
</dbReference>
<keyword evidence="7" id="KW-1185">Reference proteome</keyword>
<dbReference type="Proteomes" id="UP001382455">
    <property type="component" value="Unassembled WGS sequence"/>
</dbReference>
<dbReference type="Gene3D" id="3.40.47.10">
    <property type="match status" value="1"/>
</dbReference>
<feature type="domain" description="Ketosynthase family 3 (KS3)" evidence="5">
    <location>
        <begin position="1"/>
        <end position="360"/>
    </location>
</feature>
<name>A0ABU8ET79_9GAMM</name>
<organism evidence="6 7">
    <name type="scientific">Pseudoalteromonas spongiae</name>
    <dbReference type="NCBI Taxonomy" id="298657"/>
    <lineage>
        <taxon>Bacteria</taxon>
        <taxon>Pseudomonadati</taxon>
        <taxon>Pseudomonadota</taxon>
        <taxon>Gammaproteobacteria</taxon>
        <taxon>Alteromonadales</taxon>
        <taxon>Pseudoalteromonadaceae</taxon>
        <taxon>Pseudoalteromonas</taxon>
    </lineage>
</organism>
<accession>A0ABU8ET79</accession>
<comment type="pathway">
    <text evidence="1">Lipid metabolism; fatty acid biosynthesis.</text>
</comment>
<reference evidence="6 7" key="1">
    <citation type="submission" date="2023-12" db="EMBL/GenBank/DDBJ databases">
        <title>Friends and Foes: Symbiotic and Algicidal bacterial influence on Karenia brevis blooms.</title>
        <authorList>
            <person name="Fei C."/>
            <person name="Mohamed A.R."/>
            <person name="Booker A."/>
            <person name="Arshad M."/>
            <person name="Klass S."/>
            <person name="Ahn S."/>
            <person name="Gilbert P.M."/>
            <person name="Heil C.A."/>
            <person name="Martinez J.M."/>
            <person name="Amin S.A."/>
        </authorList>
    </citation>
    <scope>NUCLEOTIDE SEQUENCE [LARGE SCALE GENOMIC DNA]</scope>
    <source>
        <strain evidence="6 7">CE15</strain>
    </source>
</reference>
<proteinExistence type="inferred from homology"/>